<proteinExistence type="predicted"/>
<gene>
    <name evidence="2" type="ORF">BEMITA_LOCUS4540</name>
</gene>
<evidence type="ECO:0000313" key="2">
    <source>
        <dbReference type="EMBL" id="CAH0385299.1"/>
    </source>
</evidence>
<dbReference type="AlphaFoldDB" id="A0A9P0A810"/>
<feature type="signal peptide" evidence="1">
    <location>
        <begin position="1"/>
        <end position="19"/>
    </location>
</feature>
<keyword evidence="1" id="KW-0732">Signal</keyword>
<organism evidence="2 3">
    <name type="scientific">Bemisia tabaci</name>
    <name type="common">Sweetpotato whitefly</name>
    <name type="synonym">Aleurodes tabaci</name>
    <dbReference type="NCBI Taxonomy" id="7038"/>
    <lineage>
        <taxon>Eukaryota</taxon>
        <taxon>Metazoa</taxon>
        <taxon>Ecdysozoa</taxon>
        <taxon>Arthropoda</taxon>
        <taxon>Hexapoda</taxon>
        <taxon>Insecta</taxon>
        <taxon>Pterygota</taxon>
        <taxon>Neoptera</taxon>
        <taxon>Paraneoptera</taxon>
        <taxon>Hemiptera</taxon>
        <taxon>Sternorrhyncha</taxon>
        <taxon>Aleyrodoidea</taxon>
        <taxon>Aleyrodidae</taxon>
        <taxon>Aleyrodinae</taxon>
        <taxon>Bemisia</taxon>
    </lineage>
</organism>
<protein>
    <recommendedName>
        <fullName evidence="4">S-protein homolog</fullName>
    </recommendedName>
</protein>
<evidence type="ECO:0000256" key="1">
    <source>
        <dbReference type="SAM" id="SignalP"/>
    </source>
</evidence>
<reference evidence="2" key="1">
    <citation type="submission" date="2021-12" db="EMBL/GenBank/DDBJ databases">
        <authorList>
            <person name="King R."/>
        </authorList>
    </citation>
    <scope>NUCLEOTIDE SEQUENCE</scope>
</reference>
<evidence type="ECO:0008006" key="4">
    <source>
        <dbReference type="Google" id="ProtNLM"/>
    </source>
</evidence>
<keyword evidence="3" id="KW-1185">Reference proteome</keyword>
<name>A0A9P0A810_BEMTA</name>
<dbReference type="Proteomes" id="UP001152759">
    <property type="component" value="Chromosome 2"/>
</dbReference>
<feature type="chain" id="PRO_5040246963" description="S-protein homolog" evidence="1">
    <location>
        <begin position="20"/>
        <end position="173"/>
    </location>
</feature>
<accession>A0A9P0A810</accession>
<dbReference type="EMBL" id="OU963863">
    <property type="protein sequence ID" value="CAH0385299.1"/>
    <property type="molecule type" value="Genomic_DNA"/>
</dbReference>
<evidence type="ECO:0000313" key="3">
    <source>
        <dbReference type="Proteomes" id="UP001152759"/>
    </source>
</evidence>
<sequence length="173" mass="19496">MRISLDVVFILVTITLITALPTGSKQSGYISIRNSGDVLTSCSIVYNLNNRRFDDESGFLSKGDKKTIGLPGDGVRDLEVKCSYLKSGRNTKIFRQFVNEDEPVPVKICYDLWGDAANLRWKRIDCAMHSSSFSQPSTPFLSSTLPAPFRWCGVYFSETKEAQMIRRDDHTNI</sequence>